<evidence type="ECO:0000256" key="11">
    <source>
        <dbReference type="ARBA" id="ARBA00022759"/>
    </source>
</evidence>
<feature type="binding site" evidence="14 15">
    <location>
        <position position="112"/>
    </location>
    <ligand>
        <name>a divalent metal cation</name>
        <dbReference type="ChEBI" id="CHEBI:60240"/>
    </ligand>
</feature>
<dbReference type="EC" id="3.1.26.4" evidence="6 14"/>
<evidence type="ECO:0000313" key="18">
    <source>
        <dbReference type="EMBL" id="QPJ66711.1"/>
    </source>
</evidence>
<dbReference type="PANTHER" id="PTHR10954">
    <property type="entry name" value="RIBONUCLEASE H2 SUBUNIT A"/>
    <property type="match status" value="1"/>
</dbReference>
<keyword evidence="11 14" id="KW-0255">Endonuclease</keyword>
<dbReference type="NCBIfam" id="NF000595">
    <property type="entry name" value="PRK00015.1-3"/>
    <property type="match status" value="1"/>
</dbReference>
<evidence type="ECO:0000256" key="10">
    <source>
        <dbReference type="ARBA" id="ARBA00022723"/>
    </source>
</evidence>
<dbReference type="AlphaFoldDB" id="A0A7T0C558"/>
<dbReference type="GO" id="GO:0043137">
    <property type="term" value="P:DNA replication, removal of RNA primer"/>
    <property type="evidence" value="ECO:0007669"/>
    <property type="project" value="TreeGrafter"/>
</dbReference>
<dbReference type="KEGG" id="nva:G3M78_00100"/>
<dbReference type="SUPFAM" id="SSF53098">
    <property type="entry name" value="Ribonuclease H-like"/>
    <property type="match status" value="1"/>
</dbReference>
<dbReference type="GO" id="GO:0005737">
    <property type="term" value="C:cytoplasm"/>
    <property type="evidence" value="ECO:0007669"/>
    <property type="project" value="UniProtKB-SubCell"/>
</dbReference>
<sequence>MLDFERKARQEGHVFVAGVDEAGRGPLAGPVVAAAVIFSDLTRFDGIDDSKKMTEKQRAAQFDLIRDKALAYGVGIVDAPTIDRINILQASRLAMKIAVEQMERVPDLLLIDGNQKIEVGLAQRTVIKGDSLSQSIAAASILAKVIRDRMMARYDATYPGYEFKRHKGYGTALHRERIRQLGPCVLHRKSFKGVKEFL</sequence>
<feature type="binding site" evidence="14 15">
    <location>
        <position position="20"/>
    </location>
    <ligand>
        <name>a divalent metal cation</name>
        <dbReference type="ChEBI" id="CHEBI:60240"/>
    </ligand>
</feature>
<comment type="subcellular location">
    <subcellularLocation>
        <location evidence="4 14">Cytoplasm</location>
    </subcellularLocation>
</comment>
<dbReference type="FunFam" id="3.30.420.10:FF:000006">
    <property type="entry name" value="Ribonuclease HII"/>
    <property type="match status" value="1"/>
</dbReference>
<dbReference type="InterPro" id="IPR024567">
    <property type="entry name" value="RNase_HII/HIII_dom"/>
</dbReference>
<evidence type="ECO:0000259" key="17">
    <source>
        <dbReference type="PROSITE" id="PS51975"/>
    </source>
</evidence>
<proteinExistence type="inferred from homology"/>
<evidence type="ECO:0000256" key="8">
    <source>
        <dbReference type="ARBA" id="ARBA00022490"/>
    </source>
</evidence>
<comment type="similarity">
    <text evidence="5 14 16">Belongs to the RNase HII family.</text>
</comment>
<evidence type="ECO:0000256" key="9">
    <source>
        <dbReference type="ARBA" id="ARBA00022722"/>
    </source>
</evidence>
<evidence type="ECO:0000256" key="6">
    <source>
        <dbReference type="ARBA" id="ARBA00012180"/>
    </source>
</evidence>
<dbReference type="GO" id="GO:0006298">
    <property type="term" value="P:mismatch repair"/>
    <property type="evidence" value="ECO:0007669"/>
    <property type="project" value="TreeGrafter"/>
</dbReference>
<dbReference type="InterPro" id="IPR022898">
    <property type="entry name" value="RNase_HII"/>
</dbReference>
<evidence type="ECO:0000256" key="7">
    <source>
        <dbReference type="ARBA" id="ARBA00019179"/>
    </source>
</evidence>
<evidence type="ECO:0000256" key="4">
    <source>
        <dbReference type="ARBA" id="ARBA00004496"/>
    </source>
</evidence>
<keyword evidence="8 14" id="KW-0963">Cytoplasm</keyword>
<dbReference type="EMBL" id="CP048620">
    <property type="protein sequence ID" value="QPJ66711.1"/>
    <property type="molecule type" value="Genomic_DNA"/>
</dbReference>
<feature type="domain" description="RNase H type-2" evidence="17">
    <location>
        <begin position="14"/>
        <end position="198"/>
    </location>
</feature>
<keyword evidence="10 14" id="KW-0479">Metal-binding</keyword>
<evidence type="ECO:0000256" key="14">
    <source>
        <dbReference type="HAMAP-Rule" id="MF_00052"/>
    </source>
</evidence>
<dbReference type="InterPro" id="IPR012337">
    <property type="entry name" value="RNaseH-like_sf"/>
</dbReference>
<reference evidence="19" key="1">
    <citation type="submission" date="2020-02" db="EMBL/GenBank/DDBJ databases">
        <title>Genomic and physiological characterization of two novel Nitrospinaceae genera.</title>
        <authorList>
            <person name="Mueller A.J."/>
            <person name="Jung M.-Y."/>
            <person name="Strachan C.R."/>
            <person name="Herbold C.W."/>
            <person name="Kirkegaard R.H."/>
            <person name="Daims H."/>
        </authorList>
    </citation>
    <scope>NUCLEOTIDE SEQUENCE [LARGE SCALE GENOMIC DNA]</scope>
</reference>
<evidence type="ECO:0000256" key="16">
    <source>
        <dbReference type="RuleBase" id="RU003515"/>
    </source>
</evidence>
<organism evidence="18 19">
    <name type="scientific">Candidatus Nitrohelix vancouverensis</name>
    <dbReference type="NCBI Taxonomy" id="2705534"/>
    <lineage>
        <taxon>Bacteria</taxon>
        <taxon>Pseudomonadati</taxon>
        <taxon>Nitrospinota/Tectimicrobiota group</taxon>
        <taxon>Nitrospinota</taxon>
        <taxon>Nitrospinia</taxon>
        <taxon>Nitrospinales</taxon>
        <taxon>Nitrospinaceae</taxon>
        <taxon>Candidatus Nitrohelix</taxon>
    </lineage>
</organism>
<keyword evidence="9 14" id="KW-0540">Nuclease</keyword>
<dbReference type="HAMAP" id="MF_00052_B">
    <property type="entry name" value="RNase_HII_B"/>
    <property type="match status" value="1"/>
</dbReference>
<protein>
    <recommendedName>
        <fullName evidence="7 14">Ribonuclease HII</fullName>
        <shortName evidence="14">RNase HII</shortName>
        <ecNumber evidence="6 14">3.1.26.4</ecNumber>
    </recommendedName>
</protein>
<gene>
    <name evidence="14" type="primary">rnhB</name>
    <name evidence="18" type="ORF">G3M78_00100</name>
</gene>
<dbReference type="GO" id="GO:0003723">
    <property type="term" value="F:RNA binding"/>
    <property type="evidence" value="ECO:0007669"/>
    <property type="project" value="UniProtKB-UniRule"/>
</dbReference>
<evidence type="ECO:0000256" key="13">
    <source>
        <dbReference type="ARBA" id="ARBA00023211"/>
    </source>
</evidence>
<dbReference type="PANTHER" id="PTHR10954:SF18">
    <property type="entry name" value="RIBONUCLEASE HII"/>
    <property type="match status" value="1"/>
</dbReference>
<dbReference type="InterPro" id="IPR036397">
    <property type="entry name" value="RNaseH_sf"/>
</dbReference>
<evidence type="ECO:0000256" key="15">
    <source>
        <dbReference type="PROSITE-ProRule" id="PRU01319"/>
    </source>
</evidence>
<dbReference type="InterPro" id="IPR001352">
    <property type="entry name" value="RNase_HII/HIII"/>
</dbReference>
<feature type="binding site" evidence="14 15">
    <location>
        <position position="21"/>
    </location>
    <ligand>
        <name>a divalent metal cation</name>
        <dbReference type="ChEBI" id="CHEBI:60240"/>
    </ligand>
</feature>
<comment type="function">
    <text evidence="3 14 16">Endonuclease that specifically degrades the RNA of RNA-DNA hybrids.</text>
</comment>
<comment type="cofactor">
    <cofactor evidence="2">
        <name>Mg(2+)</name>
        <dbReference type="ChEBI" id="CHEBI:18420"/>
    </cofactor>
</comment>
<dbReference type="Proteomes" id="UP000594464">
    <property type="component" value="Chromosome"/>
</dbReference>
<dbReference type="CDD" id="cd07182">
    <property type="entry name" value="RNase_HII_bacteria_HII_like"/>
    <property type="match status" value="1"/>
</dbReference>
<evidence type="ECO:0000313" key="19">
    <source>
        <dbReference type="Proteomes" id="UP000594464"/>
    </source>
</evidence>
<dbReference type="GO" id="GO:0030145">
    <property type="term" value="F:manganese ion binding"/>
    <property type="evidence" value="ECO:0007669"/>
    <property type="project" value="UniProtKB-UniRule"/>
</dbReference>
<evidence type="ECO:0000256" key="3">
    <source>
        <dbReference type="ARBA" id="ARBA00004065"/>
    </source>
</evidence>
<dbReference type="GO" id="GO:0004523">
    <property type="term" value="F:RNA-DNA hybrid ribonuclease activity"/>
    <property type="evidence" value="ECO:0007669"/>
    <property type="project" value="UniProtKB-UniRule"/>
</dbReference>
<evidence type="ECO:0000256" key="5">
    <source>
        <dbReference type="ARBA" id="ARBA00007383"/>
    </source>
</evidence>
<comment type="catalytic activity">
    <reaction evidence="1 14 15 16">
        <text>Endonucleolytic cleavage to 5'-phosphomonoester.</text>
        <dbReference type="EC" id="3.1.26.4"/>
    </reaction>
</comment>
<evidence type="ECO:0000256" key="1">
    <source>
        <dbReference type="ARBA" id="ARBA00000077"/>
    </source>
</evidence>
<dbReference type="GO" id="GO:0032299">
    <property type="term" value="C:ribonuclease H2 complex"/>
    <property type="evidence" value="ECO:0007669"/>
    <property type="project" value="TreeGrafter"/>
</dbReference>
<evidence type="ECO:0000256" key="12">
    <source>
        <dbReference type="ARBA" id="ARBA00022801"/>
    </source>
</evidence>
<keyword evidence="12 14" id="KW-0378">Hydrolase</keyword>
<dbReference type="Pfam" id="PF01351">
    <property type="entry name" value="RNase_HII"/>
    <property type="match status" value="1"/>
</dbReference>
<keyword evidence="13 14" id="KW-0464">Manganese</keyword>
<dbReference type="NCBIfam" id="NF000594">
    <property type="entry name" value="PRK00015.1-1"/>
    <property type="match status" value="1"/>
</dbReference>
<accession>A0A7T0C558</accession>
<dbReference type="PROSITE" id="PS51975">
    <property type="entry name" value="RNASE_H_2"/>
    <property type="match status" value="1"/>
</dbReference>
<name>A0A7T0C558_9BACT</name>
<evidence type="ECO:0000256" key="2">
    <source>
        <dbReference type="ARBA" id="ARBA00001946"/>
    </source>
</evidence>
<dbReference type="Gene3D" id="3.30.420.10">
    <property type="entry name" value="Ribonuclease H-like superfamily/Ribonuclease H"/>
    <property type="match status" value="1"/>
</dbReference>
<comment type="cofactor">
    <cofactor evidence="14 15">
        <name>Mn(2+)</name>
        <dbReference type="ChEBI" id="CHEBI:29035"/>
    </cofactor>
    <cofactor evidence="14 15">
        <name>Mg(2+)</name>
        <dbReference type="ChEBI" id="CHEBI:18420"/>
    </cofactor>
    <text evidence="14 15">Manganese or magnesium. Binds 1 divalent metal ion per monomer in the absence of substrate. May bind a second metal ion after substrate binding.</text>
</comment>